<dbReference type="OrthoDB" id="5513278at2"/>
<reference evidence="1 2" key="1">
    <citation type="submission" date="2018-03" db="EMBL/GenBank/DDBJ databases">
        <title>Draft Genome Sequences of the Obligatory Marine Myxobacteria Enhygromyxa salina SWB007.</title>
        <authorList>
            <person name="Poehlein A."/>
            <person name="Moghaddam J.A."/>
            <person name="Harms H."/>
            <person name="Alanjari M."/>
            <person name="Koenig G.M."/>
            <person name="Daniel R."/>
            <person name="Schaeberle T.F."/>
        </authorList>
    </citation>
    <scope>NUCLEOTIDE SEQUENCE [LARGE SCALE GENOMIC DNA]</scope>
    <source>
        <strain evidence="1 2">SWB007</strain>
    </source>
</reference>
<comment type="caution">
    <text evidence="1">The sequence shown here is derived from an EMBL/GenBank/DDBJ whole genome shotgun (WGS) entry which is preliminary data.</text>
</comment>
<evidence type="ECO:0000313" key="1">
    <source>
        <dbReference type="EMBL" id="PRP95095.1"/>
    </source>
</evidence>
<dbReference type="EMBL" id="PVNL01000138">
    <property type="protein sequence ID" value="PRP95095.1"/>
    <property type="molecule type" value="Genomic_DNA"/>
</dbReference>
<protein>
    <submittedName>
        <fullName evidence="1">Uncharacterized protein</fullName>
    </submittedName>
</protein>
<dbReference type="RefSeq" id="WP_106094180.1">
    <property type="nucleotide sequence ID" value="NZ_PVNL01000138.1"/>
</dbReference>
<dbReference type="AlphaFoldDB" id="A0A2S9XQG1"/>
<organism evidence="1 2">
    <name type="scientific">Enhygromyxa salina</name>
    <dbReference type="NCBI Taxonomy" id="215803"/>
    <lineage>
        <taxon>Bacteria</taxon>
        <taxon>Pseudomonadati</taxon>
        <taxon>Myxococcota</taxon>
        <taxon>Polyangia</taxon>
        <taxon>Nannocystales</taxon>
        <taxon>Nannocystaceae</taxon>
        <taxon>Enhygromyxa</taxon>
    </lineage>
</organism>
<sequence length="167" mass="17950">MGVTEELYRLGQAARRLNDGSDKLDRTLSEIDGALGRLSLGFEYQLPRPIAETVHHDSAGKRVIEVSYLGYLRMAAGSVAGESTSSGLREFHLGVKTLKILEGRSTDGEQPGCVVALLEAPRSIRHAAVDHLARLVAGLAEQVDEMVGNIERRNAIASTILDNLGSS</sequence>
<gene>
    <name evidence="1" type="ORF">ENSA7_74090</name>
</gene>
<dbReference type="Proteomes" id="UP000238823">
    <property type="component" value="Unassembled WGS sequence"/>
</dbReference>
<accession>A0A2S9XQG1</accession>
<proteinExistence type="predicted"/>
<evidence type="ECO:0000313" key="2">
    <source>
        <dbReference type="Proteomes" id="UP000238823"/>
    </source>
</evidence>
<name>A0A2S9XQG1_9BACT</name>